<evidence type="ECO:0000256" key="3">
    <source>
        <dbReference type="ARBA" id="ARBA00022475"/>
    </source>
</evidence>
<comment type="similarity">
    <text evidence="10">Belongs to the TrkH potassium transport family.</text>
</comment>
<dbReference type="Proteomes" id="UP001184614">
    <property type="component" value="Unassembled WGS sequence"/>
</dbReference>
<keyword evidence="3 10" id="KW-1003">Cell membrane</keyword>
<feature type="transmembrane region" description="Helical" evidence="11">
    <location>
        <begin position="265"/>
        <end position="289"/>
    </location>
</feature>
<proteinExistence type="inferred from homology"/>
<comment type="caution">
    <text evidence="12">The sequence shown here is derived from an EMBL/GenBank/DDBJ whole genome shotgun (WGS) entry which is preliminary data.</text>
</comment>
<keyword evidence="10" id="KW-0997">Cell inner membrane</keyword>
<keyword evidence="9 10" id="KW-0472">Membrane</keyword>
<keyword evidence="13" id="KW-1185">Reference proteome</keyword>
<keyword evidence="6 10" id="KW-0630">Potassium</keyword>
<dbReference type="InterPro" id="IPR003445">
    <property type="entry name" value="Cat_transpt"/>
</dbReference>
<evidence type="ECO:0000313" key="12">
    <source>
        <dbReference type="EMBL" id="MDR6430512.1"/>
    </source>
</evidence>
<dbReference type="PANTHER" id="PTHR32024">
    <property type="entry name" value="TRK SYSTEM POTASSIUM UPTAKE PROTEIN TRKG-RELATED"/>
    <property type="match status" value="1"/>
</dbReference>
<keyword evidence="8 10" id="KW-0406">Ion transport</keyword>
<keyword evidence="7 11" id="KW-1133">Transmembrane helix</keyword>
<feature type="transmembrane region" description="Helical" evidence="11">
    <location>
        <begin position="359"/>
        <end position="380"/>
    </location>
</feature>
<keyword evidence="2 10" id="KW-0813">Transport</keyword>
<feature type="transmembrane region" description="Helical" evidence="11">
    <location>
        <begin position="483"/>
        <end position="505"/>
    </location>
</feature>
<name>A0ABU1M3X5_9HYPH</name>
<dbReference type="Pfam" id="PF02386">
    <property type="entry name" value="TrkH"/>
    <property type="match status" value="1"/>
</dbReference>
<protein>
    <recommendedName>
        <fullName evidence="10">Trk system potassium uptake protein</fullName>
    </recommendedName>
</protein>
<sequence>MQRANSRVKDTEYIAFIKDAGRFQKTLEPTAIYKTVANICARFGLVMAVAMLLPAAIDLRDGSDDWLIFIRSAAATGALSLLILLATQNQNTRFTPRLGFLLTASLWLTASFLGSIPLYFSHLPISYATAFFEAMSGVTSTGATALTGLDDMQRGILLWRSLLCWIGGVGFIGLALLMLPSLRAGGLALFHMENSDKSEKILPRMNQIALGIIIAYLSLTAACMIAYFAVGMSIFDAVNHGLATVATAGFSTHDNSFAYYEGNRMLLVVSTVFMVLSALPFILYIKAFMPRRTELLKDPQVKLFFTIVIGFSFILAIVLRLGTHIPFGDALIAASFHFVSVITTTGFTTEDYSLWGPPAIGIFFLACFLGGCAGSTSGGIKMNRLIILWSLTRANLARLVMPHAVIKIRYGSSEVSGEIAQNVLLYLFLYIASLVIGAVLLASLGLDFVSAFTGALTALSNVGPGFGDVIGPVGNFSTIHDPALWVLSFLMLVGRLELITIFILFTRTFWMR</sequence>
<comment type="function">
    <text evidence="10">Low-affinity potassium transport system. Interacts with Trk system potassium uptake protein TrkA.</text>
</comment>
<feature type="transmembrane region" description="Helical" evidence="11">
    <location>
        <begin position="31"/>
        <end position="54"/>
    </location>
</feature>
<evidence type="ECO:0000256" key="5">
    <source>
        <dbReference type="ARBA" id="ARBA00022692"/>
    </source>
</evidence>
<comment type="subcellular location">
    <subcellularLocation>
        <location evidence="10">Cell inner membrane</location>
        <topology evidence="10">Multi-pass membrane protein</topology>
    </subcellularLocation>
    <subcellularLocation>
        <location evidence="1">Cell membrane</location>
        <topology evidence="1">Multi-pass membrane protein</topology>
    </subcellularLocation>
</comment>
<dbReference type="PANTHER" id="PTHR32024:SF3">
    <property type="entry name" value="TRK SYSTEM POTASSIUM UPTAKE PROTEIN"/>
    <property type="match status" value="1"/>
</dbReference>
<feature type="transmembrane region" description="Helical" evidence="11">
    <location>
        <begin position="208"/>
        <end position="230"/>
    </location>
</feature>
<gene>
    <name evidence="12" type="ORF">J2782_000217</name>
</gene>
<evidence type="ECO:0000256" key="1">
    <source>
        <dbReference type="ARBA" id="ARBA00004651"/>
    </source>
</evidence>
<evidence type="ECO:0000256" key="8">
    <source>
        <dbReference type="ARBA" id="ARBA00023065"/>
    </source>
</evidence>
<feature type="transmembrane region" description="Helical" evidence="11">
    <location>
        <begin position="427"/>
        <end position="446"/>
    </location>
</feature>
<keyword evidence="5 11" id="KW-0812">Transmembrane</keyword>
<organism evidence="12 13">
    <name type="scientific">Brucella pseudogrignonensis</name>
    <dbReference type="NCBI Taxonomy" id="419475"/>
    <lineage>
        <taxon>Bacteria</taxon>
        <taxon>Pseudomonadati</taxon>
        <taxon>Pseudomonadota</taxon>
        <taxon>Alphaproteobacteria</taxon>
        <taxon>Hyphomicrobiales</taxon>
        <taxon>Brucellaceae</taxon>
        <taxon>Brucella/Ochrobactrum group</taxon>
        <taxon>Brucella</taxon>
    </lineage>
</organism>
<feature type="transmembrane region" description="Helical" evidence="11">
    <location>
        <begin position="327"/>
        <end position="347"/>
    </location>
</feature>
<evidence type="ECO:0000256" key="2">
    <source>
        <dbReference type="ARBA" id="ARBA00022448"/>
    </source>
</evidence>
<evidence type="ECO:0000256" key="9">
    <source>
        <dbReference type="ARBA" id="ARBA00023136"/>
    </source>
</evidence>
<evidence type="ECO:0000256" key="4">
    <source>
        <dbReference type="ARBA" id="ARBA00022538"/>
    </source>
</evidence>
<dbReference type="EMBL" id="JAVDQT010000001">
    <property type="protein sequence ID" value="MDR6430512.1"/>
    <property type="molecule type" value="Genomic_DNA"/>
</dbReference>
<evidence type="ECO:0000256" key="10">
    <source>
        <dbReference type="PIRNR" id="PIRNR006247"/>
    </source>
</evidence>
<evidence type="ECO:0000256" key="11">
    <source>
        <dbReference type="SAM" id="Phobius"/>
    </source>
</evidence>
<dbReference type="PIRSF" id="PIRSF006247">
    <property type="entry name" value="TrkH"/>
    <property type="match status" value="1"/>
</dbReference>
<feature type="transmembrane region" description="Helical" evidence="11">
    <location>
        <begin position="157"/>
        <end position="179"/>
    </location>
</feature>
<evidence type="ECO:0000313" key="13">
    <source>
        <dbReference type="Proteomes" id="UP001184614"/>
    </source>
</evidence>
<feature type="transmembrane region" description="Helical" evidence="11">
    <location>
        <begin position="301"/>
        <end position="321"/>
    </location>
</feature>
<evidence type="ECO:0000256" key="6">
    <source>
        <dbReference type="ARBA" id="ARBA00022958"/>
    </source>
</evidence>
<reference evidence="12 13" key="1">
    <citation type="submission" date="2023-07" db="EMBL/GenBank/DDBJ databases">
        <title>Sorghum-associated microbial communities from plants grown in Nebraska, USA.</title>
        <authorList>
            <person name="Schachtman D."/>
        </authorList>
    </citation>
    <scope>NUCLEOTIDE SEQUENCE [LARGE SCALE GENOMIC DNA]</scope>
    <source>
        <strain evidence="12 13">DS1730</strain>
    </source>
</reference>
<dbReference type="InterPro" id="IPR004772">
    <property type="entry name" value="TrkH"/>
</dbReference>
<accession>A0ABU1M3X5</accession>
<feature type="transmembrane region" description="Helical" evidence="11">
    <location>
        <begin position="98"/>
        <end position="120"/>
    </location>
</feature>
<evidence type="ECO:0000256" key="7">
    <source>
        <dbReference type="ARBA" id="ARBA00022989"/>
    </source>
</evidence>
<feature type="transmembrane region" description="Helical" evidence="11">
    <location>
        <begin position="66"/>
        <end position="86"/>
    </location>
</feature>
<keyword evidence="4 10" id="KW-0633">Potassium transport</keyword>